<dbReference type="PANTHER" id="PTHR47811:SF1">
    <property type="entry name" value="TRNA PSEUDOURIDINE SYNTHASE D"/>
    <property type="match status" value="1"/>
</dbReference>
<dbReference type="EMBL" id="JAAXYH010000007">
    <property type="protein sequence ID" value="NMH65785.1"/>
    <property type="molecule type" value="Genomic_DNA"/>
</dbReference>
<dbReference type="InterPro" id="IPR011760">
    <property type="entry name" value="PsdUridine_synth_TruD_insert"/>
</dbReference>
<protein>
    <recommendedName>
        <fullName evidence="4">tRNA pseudouridine synthase D</fullName>
        <ecNumber evidence="4">5.4.99.27</ecNumber>
    </recommendedName>
    <alternativeName>
        <fullName evidence="4">tRNA pseudouridine(13) synthase</fullName>
    </alternativeName>
    <alternativeName>
        <fullName evidence="4">tRNA pseudouridylate synthase D</fullName>
    </alternativeName>
    <alternativeName>
        <fullName evidence="4">tRNA-uridine isomerase D</fullName>
    </alternativeName>
</protein>
<dbReference type="Pfam" id="PF01142">
    <property type="entry name" value="TruD"/>
    <property type="match status" value="2"/>
</dbReference>
<dbReference type="InterPro" id="IPR042214">
    <property type="entry name" value="TruD_catalytic"/>
</dbReference>
<dbReference type="InterPro" id="IPR020103">
    <property type="entry name" value="PsdUridine_synth_cat_dom_sf"/>
</dbReference>
<dbReference type="CDD" id="cd02575">
    <property type="entry name" value="PseudoU_synth_EcTruD"/>
    <property type="match status" value="1"/>
</dbReference>
<evidence type="ECO:0000313" key="7">
    <source>
        <dbReference type="Proteomes" id="UP000737113"/>
    </source>
</evidence>
<dbReference type="Proteomes" id="UP000737113">
    <property type="component" value="Unassembled WGS sequence"/>
</dbReference>
<dbReference type="GO" id="GO:0031119">
    <property type="term" value="P:tRNA pseudouridine synthesis"/>
    <property type="evidence" value="ECO:0007669"/>
    <property type="project" value="UniProtKB-UniRule"/>
</dbReference>
<dbReference type="PROSITE" id="PS01268">
    <property type="entry name" value="UPF0024"/>
    <property type="match status" value="1"/>
</dbReference>
<evidence type="ECO:0000256" key="1">
    <source>
        <dbReference type="ARBA" id="ARBA00007953"/>
    </source>
</evidence>
<comment type="function">
    <text evidence="4">Responsible for synthesis of pseudouridine from uracil-13 in transfer RNAs.</text>
</comment>
<accession>A0A972FTB3</accession>
<sequence>MSELHYLYGKPAAKADLRTHNGDFIVKEILPFSPTGEGEHHMLHVRKEGLNTVQVAEMLAKFAKVHPKEVTFAGQKDKNAITEQWFGVRIPGKDTPDWASLNSDKLTILTSSRHSKKLRTGALLGNRFILTLRNVTDIADVVTRLVSVAKTGVPNYFGEQRFGHDGKNLVLGRQMLAGRKVKDRNKRSMYLSAVRSHLFNQVVSYRLSQHGITPMAGDCVMLSGSKSFFVAEQWDEVVVKRLAEKDIQLSAPLWGRGQILPKGEAAAMETLAVSELSEDCYGLEHAGLEQERRPLLLEPQGLKYQVQDDVMTLEFVLPAGSFATSLLRELFDYQDVKERQWQESVAADKRTQES</sequence>
<comment type="catalytic activity">
    <reaction evidence="4">
        <text>uridine(13) in tRNA = pseudouridine(13) in tRNA</text>
        <dbReference type="Rhea" id="RHEA:42540"/>
        <dbReference type="Rhea" id="RHEA-COMP:10105"/>
        <dbReference type="Rhea" id="RHEA-COMP:10106"/>
        <dbReference type="ChEBI" id="CHEBI:65314"/>
        <dbReference type="ChEBI" id="CHEBI:65315"/>
        <dbReference type="EC" id="5.4.99.27"/>
    </reaction>
</comment>
<dbReference type="GO" id="GO:0160150">
    <property type="term" value="F:tRNA pseudouridine(13) synthase activity"/>
    <property type="evidence" value="ECO:0007669"/>
    <property type="project" value="UniProtKB-EC"/>
</dbReference>
<feature type="domain" description="TRUD" evidence="5">
    <location>
        <begin position="152"/>
        <end position="297"/>
    </location>
</feature>
<keyword evidence="7" id="KW-1185">Reference proteome</keyword>
<name>A0A972FTB3_9GAMM</name>
<dbReference type="InterPro" id="IPR050170">
    <property type="entry name" value="TruD_pseudoU_synthase"/>
</dbReference>
<evidence type="ECO:0000259" key="5">
    <source>
        <dbReference type="PROSITE" id="PS50984"/>
    </source>
</evidence>
<dbReference type="PANTHER" id="PTHR47811">
    <property type="entry name" value="TRNA PSEUDOURIDINE SYNTHASE D"/>
    <property type="match status" value="1"/>
</dbReference>
<feature type="active site" description="Nucleophile" evidence="4">
    <location>
        <position position="77"/>
    </location>
</feature>
<dbReference type="InterPro" id="IPR020119">
    <property type="entry name" value="PsdUridine_synth_TruD_CS"/>
</dbReference>
<dbReference type="SUPFAM" id="SSF55120">
    <property type="entry name" value="Pseudouridine synthase"/>
    <property type="match status" value="1"/>
</dbReference>
<dbReference type="EC" id="5.4.99.27" evidence="4"/>
<dbReference type="InterPro" id="IPR001656">
    <property type="entry name" value="PsdUridine_synth_TruD"/>
</dbReference>
<dbReference type="Gene3D" id="3.30.2340.10">
    <property type="entry name" value="TruD, insertion domain"/>
    <property type="match status" value="1"/>
</dbReference>
<dbReference type="Gene3D" id="3.30.2350.20">
    <property type="entry name" value="TruD, catalytic domain"/>
    <property type="match status" value="1"/>
</dbReference>
<dbReference type="HAMAP" id="MF_01082">
    <property type="entry name" value="TruD"/>
    <property type="match status" value="1"/>
</dbReference>
<comment type="caution">
    <text evidence="6">The sequence shown here is derived from an EMBL/GenBank/DDBJ whole genome shotgun (WGS) entry which is preliminary data.</text>
</comment>
<dbReference type="GO" id="GO:0003723">
    <property type="term" value="F:RNA binding"/>
    <property type="evidence" value="ECO:0007669"/>
    <property type="project" value="InterPro"/>
</dbReference>
<organism evidence="6 7">
    <name type="scientific">Shewanella salipaludis</name>
    <dbReference type="NCBI Taxonomy" id="2723052"/>
    <lineage>
        <taxon>Bacteria</taxon>
        <taxon>Pseudomonadati</taxon>
        <taxon>Pseudomonadota</taxon>
        <taxon>Gammaproteobacteria</taxon>
        <taxon>Alteromonadales</taxon>
        <taxon>Shewanellaceae</taxon>
        <taxon>Shewanella</taxon>
    </lineage>
</organism>
<dbReference type="RefSeq" id="WP_169564512.1">
    <property type="nucleotide sequence ID" value="NZ_JAAXYH010000007.1"/>
</dbReference>
<evidence type="ECO:0000256" key="2">
    <source>
        <dbReference type="ARBA" id="ARBA00022694"/>
    </source>
</evidence>
<keyword evidence="3 4" id="KW-0413">Isomerase</keyword>
<dbReference type="GO" id="GO:0005829">
    <property type="term" value="C:cytosol"/>
    <property type="evidence" value="ECO:0007669"/>
    <property type="project" value="TreeGrafter"/>
</dbReference>
<reference evidence="6" key="1">
    <citation type="submission" date="2020-04" db="EMBL/GenBank/DDBJ databases">
        <title>Description of Shewanella salipaludis sp. nov., isolated from a salt marsh.</title>
        <authorList>
            <person name="Park S."/>
            <person name="Yoon J.-H."/>
        </authorList>
    </citation>
    <scope>NUCLEOTIDE SEQUENCE</scope>
    <source>
        <strain evidence="6">SHSM-M6</strain>
    </source>
</reference>
<evidence type="ECO:0000313" key="6">
    <source>
        <dbReference type="EMBL" id="NMH65785.1"/>
    </source>
</evidence>
<gene>
    <name evidence="4" type="primary">truD</name>
    <name evidence="6" type="ORF">HC757_11470</name>
</gene>
<evidence type="ECO:0000256" key="4">
    <source>
        <dbReference type="HAMAP-Rule" id="MF_01082"/>
    </source>
</evidence>
<comment type="similarity">
    <text evidence="1 4">Belongs to the pseudouridine synthase TruD family.</text>
</comment>
<keyword evidence="2 4" id="KW-0819">tRNA processing</keyword>
<dbReference type="InterPro" id="IPR043165">
    <property type="entry name" value="TruD_insert_sf"/>
</dbReference>
<evidence type="ECO:0000256" key="3">
    <source>
        <dbReference type="ARBA" id="ARBA00023235"/>
    </source>
</evidence>
<dbReference type="AlphaFoldDB" id="A0A972FTB3"/>
<proteinExistence type="inferred from homology"/>
<dbReference type="PROSITE" id="PS50984">
    <property type="entry name" value="TRUD"/>
    <property type="match status" value="1"/>
</dbReference>